<keyword evidence="2" id="KW-0732">Signal</keyword>
<reference evidence="4" key="3">
    <citation type="submission" date="2023-05" db="EMBL/GenBank/DDBJ databases">
        <authorList>
            <person name="Smith C.H."/>
        </authorList>
    </citation>
    <scope>NUCLEOTIDE SEQUENCE</scope>
    <source>
        <strain evidence="4">CHS0354</strain>
        <tissue evidence="4">Mantle</tissue>
    </source>
</reference>
<dbReference type="PROSITE" id="PS51670">
    <property type="entry name" value="SHKT"/>
    <property type="match status" value="1"/>
</dbReference>
<feature type="chain" id="PRO_5042092996" description="ShKT domain-containing protein" evidence="2">
    <location>
        <begin position="17"/>
        <end position="551"/>
    </location>
</feature>
<keyword evidence="1" id="KW-1015">Disulfide bond</keyword>
<protein>
    <recommendedName>
        <fullName evidence="3">ShKT domain-containing protein</fullName>
    </recommendedName>
</protein>
<accession>A0AAE0SDI8</accession>
<comment type="caution">
    <text evidence="4">The sequence shown here is derived from an EMBL/GenBank/DDBJ whole genome shotgun (WGS) entry which is preliminary data.</text>
</comment>
<dbReference type="AlphaFoldDB" id="A0AAE0SDI8"/>
<reference evidence="4" key="1">
    <citation type="journal article" date="2021" name="Genome Biol. Evol.">
        <title>A High-Quality Reference Genome for a Parasitic Bivalve with Doubly Uniparental Inheritance (Bivalvia: Unionida).</title>
        <authorList>
            <person name="Smith C.H."/>
        </authorList>
    </citation>
    <scope>NUCLEOTIDE SEQUENCE</scope>
    <source>
        <strain evidence="4">CHS0354</strain>
    </source>
</reference>
<dbReference type="EMBL" id="JAEAOA010000943">
    <property type="protein sequence ID" value="KAK3589698.1"/>
    <property type="molecule type" value="Genomic_DNA"/>
</dbReference>
<evidence type="ECO:0000313" key="4">
    <source>
        <dbReference type="EMBL" id="KAK3589698.1"/>
    </source>
</evidence>
<proteinExistence type="predicted"/>
<feature type="domain" description="ShKT" evidence="3">
    <location>
        <begin position="474"/>
        <end position="508"/>
    </location>
</feature>
<sequence>MLSLLVLASVCMVAYGENTCEDILPNCQNLADKYCVEPYDKLAADVCARRCELCPEGSGGIEKRSHSQPSWLDNCWDMGEHHLRDPFCALLTTPAPTTTSTQSTTIPTTPRTCYYVEYNETDIKATDYANELLPTNVTLNESVHLFGDSSYCMTVCEQSLLNDGYECWGFSYNPTERCHLYYYDKPIYISQFALTGESNNTSLFLKRCNDDPSTPVPETTTTTASTVTTTTIATTTQRYCEYEIYNDTSITSTDFGLVTQTVNGQNITVNETVRVAKEEAECKTICEASILNDGYECWAFSFNSVVKCYLYYYSRPITIINIPMIGNKTDTTLYLKRCSDDRVRFGGTTVSTAGPLPSGVPNTHSPSAFNNGPGGITVVNGSSFTIKGTPTNGSVCFFNNQSYAPGATWADGCQFQCACTDTTSNIATCTDQCPHYTNYPSNCSLIKTSPADCCYSLNCTDMIDNTNGTDQGNCTNKIDTCDYYAKSACSGIYEPWAKANCALRCNLCDDGTKEPCYDAYSFCERFGPTLCTDYLGYARQNCRKFCNLCDS</sequence>
<comment type="caution">
    <text evidence="1">Lacks conserved residue(s) required for the propagation of feature annotation.</text>
</comment>
<name>A0AAE0SDI8_9BIVA</name>
<feature type="disulfide bond" evidence="1">
    <location>
        <begin position="474"/>
        <end position="508"/>
    </location>
</feature>
<dbReference type="SUPFAM" id="SSF57603">
    <property type="entry name" value="FnI-like domain"/>
    <property type="match status" value="1"/>
</dbReference>
<dbReference type="InterPro" id="IPR003582">
    <property type="entry name" value="ShKT_dom"/>
</dbReference>
<evidence type="ECO:0000256" key="2">
    <source>
        <dbReference type="SAM" id="SignalP"/>
    </source>
</evidence>
<dbReference type="SMART" id="SM00254">
    <property type="entry name" value="ShKT"/>
    <property type="match status" value="3"/>
</dbReference>
<dbReference type="Pfam" id="PF01549">
    <property type="entry name" value="ShK"/>
    <property type="match status" value="3"/>
</dbReference>
<evidence type="ECO:0000256" key="1">
    <source>
        <dbReference type="PROSITE-ProRule" id="PRU01005"/>
    </source>
</evidence>
<evidence type="ECO:0000313" key="5">
    <source>
        <dbReference type="Proteomes" id="UP001195483"/>
    </source>
</evidence>
<reference evidence="4" key="2">
    <citation type="journal article" date="2021" name="Genome Biol. Evol.">
        <title>Developing a high-quality reference genome for a parasitic bivalve with doubly uniparental inheritance (Bivalvia: Unionida).</title>
        <authorList>
            <person name="Smith C.H."/>
        </authorList>
    </citation>
    <scope>NUCLEOTIDE SEQUENCE</scope>
    <source>
        <strain evidence="4">CHS0354</strain>
        <tissue evidence="4">Mantle</tissue>
    </source>
</reference>
<keyword evidence="5" id="KW-1185">Reference proteome</keyword>
<organism evidence="4 5">
    <name type="scientific">Potamilus streckersoni</name>
    <dbReference type="NCBI Taxonomy" id="2493646"/>
    <lineage>
        <taxon>Eukaryota</taxon>
        <taxon>Metazoa</taxon>
        <taxon>Spiralia</taxon>
        <taxon>Lophotrochozoa</taxon>
        <taxon>Mollusca</taxon>
        <taxon>Bivalvia</taxon>
        <taxon>Autobranchia</taxon>
        <taxon>Heteroconchia</taxon>
        <taxon>Palaeoheterodonta</taxon>
        <taxon>Unionida</taxon>
        <taxon>Unionoidea</taxon>
        <taxon>Unionidae</taxon>
        <taxon>Ambleminae</taxon>
        <taxon>Lampsilini</taxon>
        <taxon>Potamilus</taxon>
    </lineage>
</organism>
<dbReference type="PANTHER" id="PTHR21724">
    <property type="entry name" value="SHKT DOMAIN-CONTAINING PROTEIN"/>
    <property type="match status" value="1"/>
</dbReference>
<dbReference type="PANTHER" id="PTHR21724:SF109">
    <property type="entry name" value="SHKT DOMAIN-CONTAINING PROTEIN"/>
    <property type="match status" value="1"/>
</dbReference>
<evidence type="ECO:0000259" key="3">
    <source>
        <dbReference type="PROSITE" id="PS51670"/>
    </source>
</evidence>
<feature type="signal peptide" evidence="2">
    <location>
        <begin position="1"/>
        <end position="16"/>
    </location>
</feature>
<dbReference type="SMART" id="SM00214">
    <property type="entry name" value="VWC"/>
    <property type="match status" value="1"/>
</dbReference>
<dbReference type="Proteomes" id="UP001195483">
    <property type="component" value="Unassembled WGS sequence"/>
</dbReference>
<gene>
    <name evidence="4" type="ORF">CHS0354_015209</name>
</gene>
<dbReference type="InterPro" id="IPR001007">
    <property type="entry name" value="VWF_dom"/>
</dbReference>